<dbReference type="PANTHER" id="PTHR33751:SF1">
    <property type="entry name" value="CBB3-TYPE CYTOCHROME C OXIDASE SUBUNIT FIXP"/>
    <property type="match status" value="1"/>
</dbReference>
<keyword evidence="11" id="KW-0677">Repeat</keyword>
<evidence type="ECO:0000256" key="19">
    <source>
        <dbReference type="PIRNR" id="PIRNR000006"/>
    </source>
</evidence>
<comment type="function">
    <text evidence="19">C-type cytochrome. Part of the cbb3-type cytochrome c oxidase complex.</text>
</comment>
<evidence type="ECO:0000256" key="1">
    <source>
        <dbReference type="ARBA" id="ARBA00004533"/>
    </source>
</evidence>
<evidence type="ECO:0000256" key="20">
    <source>
        <dbReference type="PIRSR" id="PIRSR000006-1"/>
    </source>
</evidence>
<feature type="region of interest" description="Disordered" evidence="22">
    <location>
        <begin position="1"/>
        <end position="20"/>
    </location>
</feature>
<evidence type="ECO:0000256" key="12">
    <source>
        <dbReference type="ARBA" id="ARBA00022781"/>
    </source>
</evidence>
<dbReference type="SUPFAM" id="SSF46626">
    <property type="entry name" value="Cytochrome c"/>
    <property type="match status" value="2"/>
</dbReference>
<keyword evidence="16 19" id="KW-0408">Iron</keyword>
<dbReference type="RefSeq" id="WP_161317274.1">
    <property type="nucleotide sequence ID" value="NZ_WTUW01000009.1"/>
</dbReference>
<comment type="caution">
    <text evidence="25">The sequence shown here is derived from an EMBL/GenBank/DDBJ whole genome shotgun (WGS) entry which is preliminary data.</text>
</comment>
<feature type="binding site" description="axial binding residue" evidence="20">
    <location>
        <position position="222"/>
    </location>
    <ligand>
        <name>heme c</name>
        <dbReference type="ChEBI" id="CHEBI:61717"/>
        <label>2</label>
    </ligand>
    <ligandPart>
        <name>Fe</name>
        <dbReference type="ChEBI" id="CHEBI:18248"/>
    </ligandPart>
</feature>
<organism evidence="25 26">
    <name type="scientific">Sneathiella litorea</name>
    <dbReference type="NCBI Taxonomy" id="2606216"/>
    <lineage>
        <taxon>Bacteria</taxon>
        <taxon>Pseudomonadati</taxon>
        <taxon>Pseudomonadota</taxon>
        <taxon>Alphaproteobacteria</taxon>
        <taxon>Sneathiellales</taxon>
        <taxon>Sneathiellaceae</taxon>
        <taxon>Sneathiella</taxon>
    </lineage>
</organism>
<dbReference type="AlphaFoldDB" id="A0A6L8WDR1"/>
<keyword evidence="18 19" id="KW-0472">Membrane</keyword>
<evidence type="ECO:0000256" key="18">
    <source>
        <dbReference type="ARBA" id="ARBA00023136"/>
    </source>
</evidence>
<protein>
    <recommendedName>
        <fullName evidence="19">Cbb3-type cytochrome c oxidase subunit</fullName>
    </recommendedName>
</protein>
<feature type="domain" description="Cytochrome c" evidence="24">
    <location>
        <begin position="109"/>
        <end position="198"/>
    </location>
</feature>
<name>A0A6L8WDR1_9PROT</name>
<dbReference type="InterPro" id="IPR009056">
    <property type="entry name" value="Cyt_c-like_dom"/>
</dbReference>
<dbReference type="GO" id="GO:0009055">
    <property type="term" value="F:electron transfer activity"/>
    <property type="evidence" value="ECO:0007669"/>
    <property type="project" value="InterPro"/>
</dbReference>
<evidence type="ECO:0000256" key="3">
    <source>
        <dbReference type="ARBA" id="ARBA00006113"/>
    </source>
</evidence>
<dbReference type="GO" id="GO:0005886">
    <property type="term" value="C:plasma membrane"/>
    <property type="evidence" value="ECO:0007669"/>
    <property type="project" value="UniProtKB-SubCell"/>
</dbReference>
<sequence>MSNKVEKDEITGTDTTGHEWDGIKELDNPMPRWWLWTMYASIVWAIGYWIVMPAWPLVTSYTSGFIGYSSRGSLEQELAKATEAHAQDRAALVALELSEVKNNDQLYQFALRGGKSAFAVNCSQCHGSGAQGAPGFPNLNDDDWLWGGNMDAIYETIKYGIRSDHEDTRIGEMPAFLTDEMLTKDQINDVSEYVLSLSEDRKDMAAVDRGQEVYAENCAACHGDNAKGGREFGAPDLTDAIWFYGKDKDIILKTISRGRGNVMPAWVDRLDETTIRQLALYVHSLGGGE</sequence>
<dbReference type="PROSITE" id="PS51007">
    <property type="entry name" value="CYTC"/>
    <property type="match status" value="2"/>
</dbReference>
<evidence type="ECO:0000256" key="16">
    <source>
        <dbReference type="ARBA" id="ARBA00023004"/>
    </source>
</evidence>
<keyword evidence="12 19" id="KW-0375">Hydrogen ion transport</keyword>
<evidence type="ECO:0000256" key="23">
    <source>
        <dbReference type="SAM" id="Phobius"/>
    </source>
</evidence>
<dbReference type="GO" id="GO:0006119">
    <property type="term" value="P:oxidative phosphorylation"/>
    <property type="evidence" value="ECO:0007669"/>
    <property type="project" value="UniProtKB-UniPathway"/>
</dbReference>
<comment type="subcellular location">
    <subcellularLocation>
        <location evidence="1 19">Cell inner membrane</location>
    </subcellularLocation>
</comment>
<feature type="binding site" description="axial binding residue" evidence="20">
    <location>
        <position position="263"/>
    </location>
    <ligand>
        <name>heme c</name>
        <dbReference type="ChEBI" id="CHEBI:61717"/>
        <label>1</label>
    </ligand>
    <ligandPart>
        <name>Fe</name>
        <dbReference type="ChEBI" id="CHEBI:18248"/>
    </ligandPart>
</feature>
<keyword evidence="5 19" id="KW-1003">Cell membrane</keyword>
<dbReference type="UniPathway" id="UPA00705"/>
<feature type="binding site" description="covalent" evidence="21">
    <location>
        <position position="218"/>
    </location>
    <ligand>
        <name>heme c</name>
        <dbReference type="ChEBI" id="CHEBI:61717"/>
        <label>2</label>
    </ligand>
</feature>
<dbReference type="GO" id="GO:1902600">
    <property type="term" value="P:proton transmembrane transport"/>
    <property type="evidence" value="ECO:0007669"/>
    <property type="project" value="UniProtKB-KW"/>
</dbReference>
<gene>
    <name evidence="25" type="primary">ccoP</name>
    <name evidence="25" type="ORF">GQE98_17820</name>
</gene>
<feature type="binding site" description="covalent" evidence="21">
    <location>
        <position position="122"/>
    </location>
    <ligand>
        <name>heme c</name>
        <dbReference type="ChEBI" id="CHEBI:61717"/>
        <label>1</label>
    </ligand>
</feature>
<comment type="subunit">
    <text evidence="19">Component of the cbb3-type cytochrome c oxidase.</text>
</comment>
<dbReference type="EMBL" id="WTUW01000009">
    <property type="protein sequence ID" value="MZR32502.1"/>
    <property type="molecule type" value="Genomic_DNA"/>
</dbReference>
<evidence type="ECO:0000259" key="24">
    <source>
        <dbReference type="PROSITE" id="PS51007"/>
    </source>
</evidence>
<evidence type="ECO:0000256" key="8">
    <source>
        <dbReference type="ARBA" id="ARBA00022660"/>
    </source>
</evidence>
<feature type="transmembrane region" description="Helical" evidence="23">
    <location>
        <begin position="33"/>
        <end position="51"/>
    </location>
</feature>
<comment type="pathway">
    <text evidence="2 19">Energy metabolism; oxidative phosphorylation.</text>
</comment>
<feature type="binding site" description="axial binding residue" evidence="20">
    <location>
        <position position="173"/>
    </location>
    <ligand>
        <name>heme c</name>
        <dbReference type="ChEBI" id="CHEBI:61717"/>
        <label>2</label>
    </ligand>
    <ligandPart>
        <name>Fe</name>
        <dbReference type="ChEBI" id="CHEBI:18248"/>
    </ligandPart>
</feature>
<evidence type="ECO:0000256" key="2">
    <source>
        <dbReference type="ARBA" id="ARBA00004673"/>
    </source>
</evidence>
<keyword evidence="13 19" id="KW-0249">Electron transport</keyword>
<evidence type="ECO:0000256" key="15">
    <source>
        <dbReference type="ARBA" id="ARBA00023002"/>
    </source>
</evidence>
<evidence type="ECO:0000256" key="17">
    <source>
        <dbReference type="ARBA" id="ARBA00023065"/>
    </source>
</evidence>
<evidence type="ECO:0000256" key="5">
    <source>
        <dbReference type="ARBA" id="ARBA00022475"/>
    </source>
</evidence>
<comment type="similarity">
    <text evidence="3 19">Belongs to the CcoP / FixP family.</text>
</comment>
<evidence type="ECO:0000313" key="25">
    <source>
        <dbReference type="EMBL" id="MZR32502.1"/>
    </source>
</evidence>
<dbReference type="GO" id="GO:0016491">
    <property type="term" value="F:oxidoreductase activity"/>
    <property type="evidence" value="ECO:0007669"/>
    <property type="project" value="UniProtKB-KW"/>
</dbReference>
<keyword evidence="6 19" id="KW-0997">Cell inner membrane</keyword>
<dbReference type="PRINTS" id="PR00605">
    <property type="entry name" value="CYTCHROMECIC"/>
</dbReference>
<keyword evidence="17 19" id="KW-0406">Ion transport</keyword>
<evidence type="ECO:0000256" key="13">
    <source>
        <dbReference type="ARBA" id="ARBA00022982"/>
    </source>
</evidence>
<dbReference type="InterPro" id="IPR036909">
    <property type="entry name" value="Cyt_c-like_dom_sf"/>
</dbReference>
<dbReference type="Gene3D" id="1.10.760.10">
    <property type="entry name" value="Cytochrome c-like domain"/>
    <property type="match status" value="2"/>
</dbReference>
<comment type="cofactor">
    <cofactor evidence="19 21">
        <name>heme c</name>
        <dbReference type="ChEBI" id="CHEBI:61717"/>
    </cofactor>
    <text evidence="19 21">Binds 2 heme C groups per subunit.</text>
</comment>
<dbReference type="PIRSF" id="PIRSF000006">
    <property type="entry name" value="Cbb3-Cox_fixP"/>
    <property type="match status" value="1"/>
</dbReference>
<dbReference type="Pfam" id="PF13442">
    <property type="entry name" value="Cytochrome_CBB3"/>
    <property type="match status" value="2"/>
</dbReference>
<evidence type="ECO:0000256" key="11">
    <source>
        <dbReference type="ARBA" id="ARBA00022737"/>
    </source>
</evidence>
<dbReference type="Gene3D" id="6.10.280.130">
    <property type="match status" value="1"/>
</dbReference>
<dbReference type="InterPro" id="IPR032858">
    <property type="entry name" value="CcoP_N"/>
</dbReference>
<dbReference type="Proteomes" id="UP000476030">
    <property type="component" value="Unassembled WGS sequence"/>
</dbReference>
<evidence type="ECO:0000256" key="7">
    <source>
        <dbReference type="ARBA" id="ARBA00022617"/>
    </source>
</evidence>
<dbReference type="InterPro" id="IPR008168">
    <property type="entry name" value="Cyt_C_IC"/>
</dbReference>
<keyword evidence="14 23" id="KW-1133">Transmembrane helix</keyword>
<evidence type="ECO:0000256" key="6">
    <source>
        <dbReference type="ARBA" id="ARBA00022519"/>
    </source>
</evidence>
<evidence type="ECO:0000313" key="26">
    <source>
        <dbReference type="Proteomes" id="UP000476030"/>
    </source>
</evidence>
<evidence type="ECO:0000256" key="9">
    <source>
        <dbReference type="ARBA" id="ARBA00022692"/>
    </source>
</evidence>
<dbReference type="Pfam" id="PF14715">
    <property type="entry name" value="FixP_N"/>
    <property type="match status" value="1"/>
</dbReference>
<evidence type="ECO:0000256" key="21">
    <source>
        <dbReference type="PIRSR" id="PIRSR000006-2"/>
    </source>
</evidence>
<evidence type="ECO:0000256" key="4">
    <source>
        <dbReference type="ARBA" id="ARBA00022448"/>
    </source>
</evidence>
<feature type="domain" description="Cytochrome c" evidence="24">
    <location>
        <begin position="205"/>
        <end position="286"/>
    </location>
</feature>
<evidence type="ECO:0000256" key="22">
    <source>
        <dbReference type="SAM" id="MobiDB-lite"/>
    </source>
</evidence>
<dbReference type="PANTHER" id="PTHR33751">
    <property type="entry name" value="CBB3-TYPE CYTOCHROME C OXIDASE SUBUNIT FIXP"/>
    <property type="match status" value="1"/>
</dbReference>
<proteinExistence type="inferred from homology"/>
<keyword evidence="26" id="KW-1185">Reference proteome</keyword>
<evidence type="ECO:0000256" key="14">
    <source>
        <dbReference type="ARBA" id="ARBA00022989"/>
    </source>
</evidence>
<feature type="binding site" description="axial binding residue" evidence="20">
    <location>
        <position position="126"/>
    </location>
    <ligand>
        <name>heme c</name>
        <dbReference type="ChEBI" id="CHEBI:61717"/>
        <label>1</label>
    </ligand>
    <ligandPart>
        <name>Fe</name>
        <dbReference type="ChEBI" id="CHEBI:18248"/>
    </ligandPart>
</feature>
<keyword evidence="7 19" id="KW-0349">Heme</keyword>
<evidence type="ECO:0000256" key="10">
    <source>
        <dbReference type="ARBA" id="ARBA00022723"/>
    </source>
</evidence>
<keyword evidence="15 19" id="KW-0560">Oxidoreductase</keyword>
<dbReference type="GO" id="GO:0005506">
    <property type="term" value="F:iron ion binding"/>
    <property type="evidence" value="ECO:0007669"/>
    <property type="project" value="InterPro"/>
</dbReference>
<accession>A0A6L8WDR1</accession>
<keyword evidence="8 19" id="KW-0679">Respiratory chain</keyword>
<dbReference type="InterPro" id="IPR004678">
    <property type="entry name" value="Cyt_c_oxidase_cbb3_su3"/>
</dbReference>
<dbReference type="InterPro" id="IPR038414">
    <property type="entry name" value="CcoP_N_sf"/>
</dbReference>
<keyword evidence="9 23" id="KW-0812">Transmembrane</keyword>
<feature type="binding site" description="covalent" evidence="21">
    <location>
        <position position="221"/>
    </location>
    <ligand>
        <name>heme c</name>
        <dbReference type="ChEBI" id="CHEBI:61717"/>
        <label>2</label>
    </ligand>
</feature>
<dbReference type="NCBIfam" id="TIGR00782">
    <property type="entry name" value="ccoP"/>
    <property type="match status" value="1"/>
</dbReference>
<dbReference type="GO" id="GO:0020037">
    <property type="term" value="F:heme binding"/>
    <property type="evidence" value="ECO:0007669"/>
    <property type="project" value="InterPro"/>
</dbReference>
<feature type="binding site" description="covalent" evidence="21">
    <location>
        <position position="125"/>
    </location>
    <ligand>
        <name>heme c</name>
        <dbReference type="ChEBI" id="CHEBI:61717"/>
        <label>1</label>
    </ligand>
</feature>
<keyword evidence="4 19" id="KW-0813">Transport</keyword>
<dbReference type="InterPro" id="IPR050597">
    <property type="entry name" value="Cytochrome_c_Oxidase_Subunit"/>
</dbReference>
<reference evidence="25 26" key="1">
    <citation type="submission" date="2019-12" db="EMBL/GenBank/DDBJ databases">
        <title>Snethiella sp. nov. sp. isolated from sea sand.</title>
        <authorList>
            <person name="Kim J."/>
            <person name="Jeong S.E."/>
            <person name="Jung H.S."/>
            <person name="Jeon C.O."/>
        </authorList>
    </citation>
    <scope>NUCLEOTIDE SEQUENCE [LARGE SCALE GENOMIC DNA]</scope>
    <source>
        <strain evidence="25 26">DP05</strain>
    </source>
</reference>
<keyword evidence="10 19" id="KW-0479">Metal-binding</keyword>